<name>A0A0G2FBM5_9PEZI</name>
<evidence type="ECO:0000256" key="5">
    <source>
        <dbReference type="SAM" id="MobiDB-lite"/>
    </source>
</evidence>
<sequence>MLSPRRLCTVSLLWAISTPLVGGQRTTYTGCHNHTEASAAVEYCYGPDGAETARATHAVTGSAGLPGSVSASATAEAQTTAVTGCHSHETAVFCINGAGEEVHVEATPTGEVPPAYTGCHAHDTEVFCMDPDGNDVAVHAEGEAAEEGHGETTHGESEEQDCHFHAGVEHCVGGGSEEVSCGLSEREYNVGLRIGSLFIVLVTSAIGVLAPLLLHKLVIGSVGANILMAVKQFGTGIIISTAFIHLYTHANLMFTNECIGELSYEATTSAIVMAGIFLSFLVEYVGLRVVAAHAARNPKTPAAQTLGDQGKGDSGSPPPEASRTAFGSLDHHHVGPNSHLSVLVMEAGILFHSILIGLTLVVAGDSFYQTLLIVIVFHQFFEGLALGARISLLPGSIFPWKFAMAIAFALITPIGMAIGIGVLDSFNGNNPSTVITFGTLDALSAGILVWVGVVDMWARDWVIEGGELLTSGILKTLGAGASLCAGMILMGVLGKWA</sequence>
<proteinExistence type="predicted"/>
<reference evidence="8 9" key="1">
    <citation type="submission" date="2015-05" db="EMBL/GenBank/DDBJ databases">
        <title>Distinctive expansion of gene families associated with plant cell wall degradation and secondary metabolism in the genomes of grapevine trunk pathogens.</title>
        <authorList>
            <person name="Lawrence D.P."/>
            <person name="Travadon R."/>
            <person name="Rolshausen P.E."/>
            <person name="Baumgartner K."/>
        </authorList>
    </citation>
    <scope>NUCLEOTIDE SEQUENCE [LARGE SCALE GENOMIC DNA]</scope>
    <source>
        <strain evidence="8">DA912</strain>
    </source>
</reference>
<reference evidence="8 9" key="2">
    <citation type="submission" date="2015-05" db="EMBL/GenBank/DDBJ databases">
        <authorList>
            <person name="Morales-Cruz A."/>
            <person name="Amrine K.C."/>
            <person name="Cantu D."/>
        </authorList>
    </citation>
    <scope>NUCLEOTIDE SEQUENCE [LARGE SCALE GENOMIC DNA]</scope>
    <source>
        <strain evidence="8">DA912</strain>
    </source>
</reference>
<feature type="transmembrane region" description="Helical" evidence="6">
    <location>
        <begin position="226"/>
        <end position="247"/>
    </location>
</feature>
<accession>A0A0G2FBM5</accession>
<evidence type="ECO:0000256" key="4">
    <source>
        <dbReference type="ARBA" id="ARBA00023136"/>
    </source>
</evidence>
<protein>
    <submittedName>
        <fullName evidence="8">Putative zip zinc</fullName>
    </submittedName>
</protein>
<feature type="transmembrane region" description="Helical" evidence="6">
    <location>
        <begin position="267"/>
        <end position="287"/>
    </location>
</feature>
<comment type="caution">
    <text evidence="8">The sequence shown here is derived from an EMBL/GenBank/DDBJ whole genome shotgun (WGS) entry which is preliminary data.</text>
</comment>
<evidence type="ECO:0000313" key="9">
    <source>
        <dbReference type="Proteomes" id="UP000034680"/>
    </source>
</evidence>
<feature type="transmembrane region" description="Helical" evidence="6">
    <location>
        <begin position="402"/>
        <end position="422"/>
    </location>
</feature>
<keyword evidence="2 6" id="KW-0812">Transmembrane</keyword>
<dbReference type="PANTHER" id="PTHR11040">
    <property type="entry name" value="ZINC/IRON TRANSPORTER"/>
    <property type="match status" value="1"/>
</dbReference>
<gene>
    <name evidence="8" type="ORF">UCDDA912_g08458</name>
</gene>
<feature type="chain" id="PRO_5002543867" evidence="7">
    <location>
        <begin position="24"/>
        <end position="497"/>
    </location>
</feature>
<evidence type="ECO:0000313" key="8">
    <source>
        <dbReference type="EMBL" id="KKY31594.1"/>
    </source>
</evidence>
<dbReference type="Proteomes" id="UP000034680">
    <property type="component" value="Unassembled WGS sequence"/>
</dbReference>
<feature type="region of interest" description="Disordered" evidence="5">
    <location>
        <begin position="300"/>
        <end position="322"/>
    </location>
</feature>
<keyword evidence="3 6" id="KW-1133">Transmembrane helix</keyword>
<feature type="transmembrane region" description="Helical" evidence="6">
    <location>
        <begin position="473"/>
        <end position="493"/>
    </location>
</feature>
<feature type="signal peptide" evidence="7">
    <location>
        <begin position="1"/>
        <end position="23"/>
    </location>
</feature>
<feature type="transmembrane region" description="Helical" evidence="6">
    <location>
        <begin position="434"/>
        <end position="453"/>
    </location>
</feature>
<feature type="transmembrane region" description="Helical" evidence="6">
    <location>
        <begin position="340"/>
        <end position="361"/>
    </location>
</feature>
<evidence type="ECO:0000256" key="6">
    <source>
        <dbReference type="SAM" id="Phobius"/>
    </source>
</evidence>
<dbReference type="STRING" id="1214573.A0A0G2FBM5"/>
<dbReference type="PANTHER" id="PTHR11040:SF44">
    <property type="entry name" value="PROTEIN ZNTC-RELATED"/>
    <property type="match status" value="1"/>
</dbReference>
<organism evidence="8 9">
    <name type="scientific">Diaporthe ampelina</name>
    <dbReference type="NCBI Taxonomy" id="1214573"/>
    <lineage>
        <taxon>Eukaryota</taxon>
        <taxon>Fungi</taxon>
        <taxon>Dikarya</taxon>
        <taxon>Ascomycota</taxon>
        <taxon>Pezizomycotina</taxon>
        <taxon>Sordariomycetes</taxon>
        <taxon>Sordariomycetidae</taxon>
        <taxon>Diaporthales</taxon>
        <taxon>Diaporthaceae</taxon>
        <taxon>Diaporthe</taxon>
    </lineage>
</organism>
<dbReference type="OrthoDB" id="448280at2759"/>
<dbReference type="GO" id="GO:0005886">
    <property type="term" value="C:plasma membrane"/>
    <property type="evidence" value="ECO:0007669"/>
    <property type="project" value="TreeGrafter"/>
</dbReference>
<evidence type="ECO:0000256" key="2">
    <source>
        <dbReference type="ARBA" id="ARBA00022692"/>
    </source>
</evidence>
<evidence type="ECO:0000256" key="7">
    <source>
        <dbReference type="SAM" id="SignalP"/>
    </source>
</evidence>
<evidence type="ECO:0000256" key="3">
    <source>
        <dbReference type="ARBA" id="ARBA00022989"/>
    </source>
</evidence>
<dbReference type="InterPro" id="IPR003689">
    <property type="entry name" value="ZIP"/>
</dbReference>
<dbReference type="EMBL" id="LCUC01000374">
    <property type="protein sequence ID" value="KKY31594.1"/>
    <property type="molecule type" value="Genomic_DNA"/>
</dbReference>
<keyword evidence="9" id="KW-1185">Reference proteome</keyword>
<evidence type="ECO:0000256" key="1">
    <source>
        <dbReference type="ARBA" id="ARBA00004141"/>
    </source>
</evidence>
<keyword evidence="4 6" id="KW-0472">Membrane</keyword>
<dbReference type="AlphaFoldDB" id="A0A0G2FBM5"/>
<feature type="transmembrane region" description="Helical" evidence="6">
    <location>
        <begin position="194"/>
        <end position="214"/>
    </location>
</feature>
<comment type="subcellular location">
    <subcellularLocation>
        <location evidence="1">Membrane</location>
        <topology evidence="1">Multi-pass membrane protein</topology>
    </subcellularLocation>
</comment>
<dbReference type="Pfam" id="PF02535">
    <property type="entry name" value="Zip"/>
    <property type="match status" value="1"/>
</dbReference>
<keyword evidence="7" id="KW-0732">Signal</keyword>
<feature type="transmembrane region" description="Helical" evidence="6">
    <location>
        <begin position="367"/>
        <end position="390"/>
    </location>
</feature>
<dbReference type="GO" id="GO:0005385">
    <property type="term" value="F:zinc ion transmembrane transporter activity"/>
    <property type="evidence" value="ECO:0007669"/>
    <property type="project" value="TreeGrafter"/>
</dbReference>